<feature type="domain" description="HTH lysR-type" evidence="5">
    <location>
        <begin position="9"/>
        <end position="66"/>
    </location>
</feature>
<keyword evidence="3" id="KW-0238">DNA-binding</keyword>
<dbReference type="InterPro" id="IPR005119">
    <property type="entry name" value="LysR_subst-bd"/>
</dbReference>
<dbReference type="Pfam" id="PF00126">
    <property type="entry name" value="HTH_1"/>
    <property type="match status" value="1"/>
</dbReference>
<dbReference type="AlphaFoldDB" id="A0A6M4GS53"/>
<dbReference type="FunFam" id="1.10.10.10:FF:000038">
    <property type="entry name" value="Glycine cleavage system transcriptional activator"/>
    <property type="match status" value="1"/>
</dbReference>
<sequence>MAKNGRALPPLDLLVGFEAAARHLSFTRAAAELFLTQSAVSRQILALEEFLGVPLFERRHKALALTEAGQAYFRTVGPILEQLRDSTRRLRESRSGRLLTVTTTISFASMWLVPRLARFRKDHPHVDVRVAASTDVVDIEREGIDLAIRDCRPEAAPPGAIVLMGDHVAPVCSAAYLKEHRAAKQPLAKPEDLRHHVLLHMHDPNGRFPFISWPSWLEAHGLADLAHEGSLVFGQYDQVIHAAMHGQGVALGRMSLLQQDLRDKRLVALFGKSQRISRAFHAIYSKGAASRPEAKEFVQWIKQEIAKDGN</sequence>
<dbReference type="PRINTS" id="PR00039">
    <property type="entry name" value="HTHLYSR"/>
</dbReference>
<evidence type="ECO:0000256" key="4">
    <source>
        <dbReference type="ARBA" id="ARBA00023163"/>
    </source>
</evidence>
<evidence type="ECO:0000259" key="5">
    <source>
        <dbReference type="PROSITE" id="PS50931"/>
    </source>
</evidence>
<organism evidence="6 7">
    <name type="scientific">Usitatibacter rugosus</name>
    <dbReference type="NCBI Taxonomy" id="2732067"/>
    <lineage>
        <taxon>Bacteria</taxon>
        <taxon>Pseudomonadati</taxon>
        <taxon>Pseudomonadota</taxon>
        <taxon>Betaproteobacteria</taxon>
        <taxon>Nitrosomonadales</taxon>
        <taxon>Usitatibacteraceae</taxon>
        <taxon>Usitatibacter</taxon>
    </lineage>
</organism>
<protein>
    <submittedName>
        <fullName evidence="6">Glycine cleavage system transcriptional activator</fullName>
    </submittedName>
</protein>
<dbReference type="GO" id="GO:0003700">
    <property type="term" value="F:DNA-binding transcription factor activity"/>
    <property type="evidence" value="ECO:0007669"/>
    <property type="project" value="InterPro"/>
</dbReference>
<accession>A0A6M4GS53</accession>
<evidence type="ECO:0000256" key="2">
    <source>
        <dbReference type="ARBA" id="ARBA00023015"/>
    </source>
</evidence>
<dbReference type="EMBL" id="CP053069">
    <property type="protein sequence ID" value="QJR09895.1"/>
    <property type="molecule type" value="Genomic_DNA"/>
</dbReference>
<name>A0A6M4GS53_9PROT</name>
<dbReference type="InterPro" id="IPR036388">
    <property type="entry name" value="WH-like_DNA-bd_sf"/>
</dbReference>
<evidence type="ECO:0000256" key="3">
    <source>
        <dbReference type="ARBA" id="ARBA00023125"/>
    </source>
</evidence>
<dbReference type="RefSeq" id="WP_171089984.1">
    <property type="nucleotide sequence ID" value="NZ_CP053069.1"/>
</dbReference>
<comment type="similarity">
    <text evidence="1">Belongs to the LysR transcriptional regulatory family.</text>
</comment>
<dbReference type="SUPFAM" id="SSF46785">
    <property type="entry name" value="Winged helix' DNA-binding domain"/>
    <property type="match status" value="1"/>
</dbReference>
<proteinExistence type="inferred from homology"/>
<keyword evidence="2" id="KW-0805">Transcription regulation</keyword>
<dbReference type="GO" id="GO:0006351">
    <property type="term" value="P:DNA-templated transcription"/>
    <property type="evidence" value="ECO:0007669"/>
    <property type="project" value="TreeGrafter"/>
</dbReference>
<evidence type="ECO:0000313" key="7">
    <source>
        <dbReference type="Proteomes" id="UP000501534"/>
    </source>
</evidence>
<dbReference type="NCBIfam" id="NF008352">
    <property type="entry name" value="PRK11139.1"/>
    <property type="match status" value="1"/>
</dbReference>
<reference evidence="6 7" key="1">
    <citation type="submission" date="2020-04" db="EMBL/GenBank/DDBJ databases">
        <title>Usitatibacter rugosus gen. nov., sp. nov. and Usitatibacter palustris sp. nov., novel members of Usitatibacteraceae fam. nov. within the order Nitrosomonadales isolated from soil.</title>
        <authorList>
            <person name="Huber K.J."/>
            <person name="Neumann-Schaal M."/>
            <person name="Geppert A."/>
            <person name="Luckner M."/>
            <person name="Wanner G."/>
            <person name="Overmann J."/>
        </authorList>
    </citation>
    <scope>NUCLEOTIDE SEQUENCE [LARGE SCALE GENOMIC DNA]</scope>
    <source>
        <strain evidence="6 7">0125_3</strain>
    </source>
</reference>
<dbReference type="InterPro" id="IPR036390">
    <property type="entry name" value="WH_DNA-bd_sf"/>
</dbReference>
<dbReference type="GO" id="GO:0043565">
    <property type="term" value="F:sequence-specific DNA binding"/>
    <property type="evidence" value="ECO:0007669"/>
    <property type="project" value="TreeGrafter"/>
</dbReference>
<keyword evidence="4" id="KW-0804">Transcription</keyword>
<keyword evidence="7" id="KW-1185">Reference proteome</keyword>
<dbReference type="CDD" id="cd08432">
    <property type="entry name" value="PBP2_GcdR_TrpI_HvrB_AmpR_like"/>
    <property type="match status" value="1"/>
</dbReference>
<dbReference type="Proteomes" id="UP000501534">
    <property type="component" value="Chromosome"/>
</dbReference>
<dbReference type="KEGG" id="uru:DSM104443_00946"/>
<dbReference type="PANTHER" id="PTHR30537">
    <property type="entry name" value="HTH-TYPE TRANSCRIPTIONAL REGULATOR"/>
    <property type="match status" value="1"/>
</dbReference>
<evidence type="ECO:0000256" key="1">
    <source>
        <dbReference type="ARBA" id="ARBA00009437"/>
    </source>
</evidence>
<dbReference type="InterPro" id="IPR058163">
    <property type="entry name" value="LysR-type_TF_proteobact-type"/>
</dbReference>
<dbReference type="Gene3D" id="3.40.190.10">
    <property type="entry name" value="Periplasmic binding protein-like II"/>
    <property type="match status" value="2"/>
</dbReference>
<dbReference type="InterPro" id="IPR000847">
    <property type="entry name" value="LysR_HTH_N"/>
</dbReference>
<dbReference type="Gene3D" id="1.10.10.10">
    <property type="entry name" value="Winged helix-like DNA-binding domain superfamily/Winged helix DNA-binding domain"/>
    <property type="match status" value="1"/>
</dbReference>
<dbReference type="PROSITE" id="PS50931">
    <property type="entry name" value="HTH_LYSR"/>
    <property type="match status" value="1"/>
</dbReference>
<dbReference type="SUPFAM" id="SSF53850">
    <property type="entry name" value="Periplasmic binding protein-like II"/>
    <property type="match status" value="1"/>
</dbReference>
<evidence type="ECO:0000313" key="6">
    <source>
        <dbReference type="EMBL" id="QJR09895.1"/>
    </source>
</evidence>
<dbReference type="PANTHER" id="PTHR30537:SF74">
    <property type="entry name" value="HTH-TYPE TRANSCRIPTIONAL REGULATOR TRPI"/>
    <property type="match status" value="1"/>
</dbReference>
<gene>
    <name evidence="6" type="primary">gcvA_2</name>
    <name evidence="6" type="ORF">DSM104443_00946</name>
</gene>
<dbReference type="Pfam" id="PF03466">
    <property type="entry name" value="LysR_substrate"/>
    <property type="match status" value="1"/>
</dbReference>